<sequence length="245" mass="27386">MSIHSFHLARVPRLRAVGALLRTPEAPGLRGVEVLAGMRLGSPVLSPQRMQLHRLAAFAEWEDEAALESFLREHPLGRRLEAGWHVRLEFLRRWGSVAEFAHLPEAAGRTRPDEPVVAVTLARMRLPEVPRFIRWGRPVERQVRDHPETTLALAAMRPPRSVSTFSVWTSARAMTGMVFGQGAPAGDDADGSGAGRRHVEAMRERDRRDFHREFTTLRFRPLSEHGSWEGRSGYTGLDSAGIPAA</sequence>
<evidence type="ECO:0000313" key="2">
    <source>
        <dbReference type="Proteomes" id="UP000664398"/>
    </source>
</evidence>
<evidence type="ECO:0008006" key="3">
    <source>
        <dbReference type="Google" id="ProtNLM"/>
    </source>
</evidence>
<proteinExistence type="predicted"/>
<dbReference type="Proteomes" id="UP000664398">
    <property type="component" value="Unassembled WGS sequence"/>
</dbReference>
<gene>
    <name evidence="1" type="ORF">J4H91_06065</name>
</gene>
<reference evidence="1" key="1">
    <citation type="submission" date="2021-03" db="EMBL/GenBank/DDBJ databases">
        <title>Leucobacter chromiisoli sp. nov., isolated from chromium-containing soil of chemical plant.</title>
        <authorList>
            <person name="Xu Z."/>
        </authorList>
    </citation>
    <scope>NUCLEOTIDE SEQUENCE</scope>
    <source>
        <strain evidence="1">A2</strain>
    </source>
</reference>
<dbReference type="AlphaFoldDB" id="A0A939LUY8"/>
<comment type="caution">
    <text evidence="1">The sequence shown here is derived from an EMBL/GenBank/DDBJ whole genome shotgun (WGS) entry which is preliminary data.</text>
</comment>
<name>A0A939LUY8_9MICO</name>
<dbReference type="RefSeq" id="WP_208045368.1">
    <property type="nucleotide sequence ID" value="NZ_JAGDYL010000007.1"/>
</dbReference>
<evidence type="ECO:0000313" key="1">
    <source>
        <dbReference type="EMBL" id="MBO1804882.1"/>
    </source>
</evidence>
<dbReference type="CDD" id="cd21650">
    <property type="entry name" value="CrtA-like"/>
    <property type="match status" value="1"/>
</dbReference>
<organism evidence="1 2">
    <name type="scientific">Leucobacter ruminantium</name>
    <dbReference type="NCBI Taxonomy" id="1289170"/>
    <lineage>
        <taxon>Bacteria</taxon>
        <taxon>Bacillati</taxon>
        <taxon>Actinomycetota</taxon>
        <taxon>Actinomycetes</taxon>
        <taxon>Micrococcales</taxon>
        <taxon>Microbacteriaceae</taxon>
        <taxon>Leucobacter</taxon>
    </lineage>
</organism>
<protein>
    <recommendedName>
        <fullName evidence="3">Spheroidene monooxygenase</fullName>
    </recommendedName>
</protein>
<keyword evidence="2" id="KW-1185">Reference proteome</keyword>
<accession>A0A939LUY8</accession>
<dbReference type="InterPro" id="IPR049574">
    <property type="entry name" value="CrtA-like"/>
</dbReference>
<dbReference type="EMBL" id="JAGDYL010000007">
    <property type="protein sequence ID" value="MBO1804882.1"/>
    <property type="molecule type" value="Genomic_DNA"/>
</dbReference>